<dbReference type="InterPro" id="IPR027625">
    <property type="entry name" value="OvoA_Cterm"/>
</dbReference>
<dbReference type="OrthoDB" id="9768004at2"/>
<dbReference type="Pfam" id="PF13489">
    <property type="entry name" value="Methyltransf_23"/>
    <property type="match status" value="1"/>
</dbReference>
<keyword evidence="2" id="KW-1185">Reference proteome</keyword>
<dbReference type="AlphaFoldDB" id="A0A1I0FEV3"/>
<dbReference type="RefSeq" id="WP_091852745.1">
    <property type="nucleotide sequence ID" value="NZ_FOHZ01000012.1"/>
</dbReference>
<evidence type="ECO:0000313" key="1">
    <source>
        <dbReference type="EMBL" id="SET56445.1"/>
    </source>
</evidence>
<proteinExistence type="predicted"/>
<accession>A0A1I0FEV3</accession>
<dbReference type="SUPFAM" id="SSF53335">
    <property type="entry name" value="S-adenosyl-L-methionine-dependent methyltransferases"/>
    <property type="match status" value="1"/>
</dbReference>
<organism evidence="1 2">
    <name type="scientific">Marinobacter segnicrescens</name>
    <dbReference type="NCBI Taxonomy" id="430453"/>
    <lineage>
        <taxon>Bacteria</taxon>
        <taxon>Pseudomonadati</taxon>
        <taxon>Pseudomonadota</taxon>
        <taxon>Gammaproteobacteria</taxon>
        <taxon>Pseudomonadales</taxon>
        <taxon>Marinobacteraceae</taxon>
        <taxon>Marinobacter</taxon>
    </lineage>
</organism>
<dbReference type="Gene3D" id="3.40.50.150">
    <property type="entry name" value="Vaccinia Virus protein VP39"/>
    <property type="match status" value="1"/>
</dbReference>
<sequence>MNLYETDELLGQYLAFHYGDSYFGVGNYPARCASICLEHMAGREKKRALDLGCAVGRTSFELARAFDEVVALDLSNRFIEAANTLKRDGQMDYFLREQGELGTQATASLAAHQLANRAERVRFEVADACNLGPEQEGYDLVFAGNLIDRLQDPGAFLSGVHKLLNDKGVLVISSPYTLLEEFTPRGKWVGGFERHGQPFTVLDGMKDILAPHFDLLGEPVDVPFVIRETARKYQHTIAELTAWQRKA</sequence>
<dbReference type="InterPro" id="IPR029063">
    <property type="entry name" value="SAM-dependent_MTases_sf"/>
</dbReference>
<dbReference type="EMBL" id="FOHZ01000012">
    <property type="protein sequence ID" value="SET56445.1"/>
    <property type="molecule type" value="Genomic_DNA"/>
</dbReference>
<dbReference type="PANTHER" id="PTHR45445:SF2">
    <property type="entry name" value="METHYLTRANSFERASE TYPE 11 DOMAIN-CONTAINING PROTEIN"/>
    <property type="match status" value="1"/>
</dbReference>
<evidence type="ECO:0000313" key="2">
    <source>
        <dbReference type="Proteomes" id="UP000198762"/>
    </source>
</evidence>
<protein>
    <submittedName>
        <fullName evidence="1">Putative 4-mercaptohistidine N1-methyltranferase</fullName>
    </submittedName>
</protein>
<reference evidence="2" key="1">
    <citation type="submission" date="2016-10" db="EMBL/GenBank/DDBJ databases">
        <authorList>
            <person name="Varghese N."/>
            <person name="Submissions S."/>
        </authorList>
    </citation>
    <scope>NUCLEOTIDE SEQUENCE [LARGE SCALE GENOMIC DNA]</scope>
    <source>
        <strain evidence="2">CGMCC 1.6489</strain>
    </source>
</reference>
<dbReference type="PANTHER" id="PTHR45445">
    <property type="match status" value="1"/>
</dbReference>
<gene>
    <name evidence="1" type="ORF">SAMN04487962_11276</name>
</gene>
<dbReference type="Proteomes" id="UP000198762">
    <property type="component" value="Unassembled WGS sequence"/>
</dbReference>
<dbReference type="NCBIfam" id="TIGR04345">
    <property type="entry name" value="ovoA_Cterm"/>
    <property type="match status" value="1"/>
</dbReference>
<dbReference type="STRING" id="430453.SAMN04487962_11276"/>
<name>A0A1I0FEV3_9GAMM</name>
<dbReference type="CDD" id="cd02440">
    <property type="entry name" value="AdoMet_MTases"/>
    <property type="match status" value="1"/>
</dbReference>